<evidence type="ECO:0000259" key="9">
    <source>
        <dbReference type="Pfam" id="PF02983"/>
    </source>
</evidence>
<dbReference type="PRINTS" id="PR00861">
    <property type="entry name" value="ALYTICPTASE"/>
</dbReference>
<keyword evidence="3 8" id="KW-0732">Signal</keyword>
<evidence type="ECO:0000313" key="10">
    <source>
        <dbReference type="EMBL" id="GAA0937049.1"/>
    </source>
</evidence>
<organism evidence="10 11">
    <name type="scientific">Nonomuraea longicatena</name>
    <dbReference type="NCBI Taxonomy" id="83682"/>
    <lineage>
        <taxon>Bacteria</taxon>
        <taxon>Bacillati</taxon>
        <taxon>Actinomycetota</taxon>
        <taxon>Actinomycetes</taxon>
        <taxon>Streptosporangiales</taxon>
        <taxon>Streptosporangiaceae</taxon>
        <taxon>Nonomuraea</taxon>
    </lineage>
</organism>
<dbReference type="InterPro" id="IPR001316">
    <property type="entry name" value="Pept_S1A_streptogrisin"/>
</dbReference>
<feature type="domain" description="Peptidase S1A alpha-lytic prodomain" evidence="9">
    <location>
        <begin position="46"/>
        <end position="95"/>
    </location>
</feature>
<name>A0ABN1Q373_9ACTN</name>
<accession>A0ABN1Q373</accession>
<evidence type="ECO:0000256" key="5">
    <source>
        <dbReference type="ARBA" id="ARBA00022825"/>
    </source>
</evidence>
<sequence>MRSCPQPSRWSALALVVTAACVLPVTAAAAATAPPGAGTASVPSPQLVALKKRLDDLAAQKRAGNAQYWYIDAAKGKVHVAVLRGARDAATNSFLTTFAALTDTADVDKPVTPFVAPATAQRPTRARQGTVFGGQRIETASGGFCSTGFNRQHNGAWITTTAGHCHKAARDWYIGGALFGPLTRYVYPGRDYAEITPTSAWFLRTAVREQNGHIQEIASFGDPYVGQPLCKTGARTGTTCGQVTALDVTVNYSDGPVYGLAATTVSAAEGDSGGSVYNGSTGVAMISGGPRGGGNAWVYPTRVIP</sequence>
<dbReference type="InterPro" id="IPR043504">
    <property type="entry name" value="Peptidase_S1_PA_chymotrypsin"/>
</dbReference>
<feature type="signal peptide" evidence="8">
    <location>
        <begin position="1"/>
        <end position="27"/>
    </location>
</feature>
<evidence type="ECO:0000256" key="7">
    <source>
        <dbReference type="ARBA" id="ARBA00023157"/>
    </source>
</evidence>
<evidence type="ECO:0000256" key="1">
    <source>
        <dbReference type="ARBA" id="ARBA00007664"/>
    </source>
</evidence>
<keyword evidence="7" id="KW-1015">Disulfide bond</keyword>
<dbReference type="CDD" id="cd21112">
    <property type="entry name" value="alphaLP-like"/>
    <property type="match status" value="1"/>
</dbReference>
<evidence type="ECO:0000313" key="11">
    <source>
        <dbReference type="Proteomes" id="UP001501578"/>
    </source>
</evidence>
<dbReference type="Gene3D" id="2.40.10.10">
    <property type="entry name" value="Trypsin-like serine proteases"/>
    <property type="match status" value="2"/>
</dbReference>
<keyword evidence="6" id="KW-0865">Zymogen</keyword>
<protein>
    <recommendedName>
        <fullName evidence="9">Peptidase S1A alpha-lytic prodomain domain-containing protein</fullName>
    </recommendedName>
</protein>
<evidence type="ECO:0000256" key="4">
    <source>
        <dbReference type="ARBA" id="ARBA00022801"/>
    </source>
</evidence>
<dbReference type="EMBL" id="BAAAHQ010000023">
    <property type="protein sequence ID" value="GAA0937049.1"/>
    <property type="molecule type" value="Genomic_DNA"/>
</dbReference>
<evidence type="ECO:0000256" key="6">
    <source>
        <dbReference type="ARBA" id="ARBA00023145"/>
    </source>
</evidence>
<dbReference type="Proteomes" id="UP001501578">
    <property type="component" value="Unassembled WGS sequence"/>
</dbReference>
<dbReference type="Pfam" id="PF02983">
    <property type="entry name" value="Pro_Al_protease"/>
    <property type="match status" value="1"/>
</dbReference>
<dbReference type="InterPro" id="IPR009003">
    <property type="entry name" value="Peptidase_S1_PA"/>
</dbReference>
<evidence type="ECO:0000256" key="3">
    <source>
        <dbReference type="ARBA" id="ARBA00022729"/>
    </source>
</evidence>
<dbReference type="InterPro" id="IPR004236">
    <property type="entry name" value="Pept_S1_alpha_lytic"/>
</dbReference>
<evidence type="ECO:0000256" key="8">
    <source>
        <dbReference type="SAM" id="SignalP"/>
    </source>
</evidence>
<comment type="similarity">
    <text evidence="1">Belongs to the peptidase S1 family.</text>
</comment>
<keyword evidence="2" id="KW-0645">Protease</keyword>
<feature type="chain" id="PRO_5046772702" description="Peptidase S1A alpha-lytic prodomain domain-containing protein" evidence="8">
    <location>
        <begin position="28"/>
        <end position="305"/>
    </location>
</feature>
<keyword evidence="4" id="KW-0378">Hydrolase</keyword>
<proteinExistence type="inferred from homology"/>
<dbReference type="PROSITE" id="PS51257">
    <property type="entry name" value="PROKAR_LIPOPROTEIN"/>
    <property type="match status" value="1"/>
</dbReference>
<keyword evidence="11" id="KW-1185">Reference proteome</keyword>
<dbReference type="SUPFAM" id="SSF50494">
    <property type="entry name" value="Trypsin-like serine proteases"/>
    <property type="match status" value="1"/>
</dbReference>
<comment type="caution">
    <text evidence="10">The sequence shown here is derived from an EMBL/GenBank/DDBJ whole genome shotgun (WGS) entry which is preliminary data.</text>
</comment>
<gene>
    <name evidence="10" type="ORF">GCM10009560_46140</name>
</gene>
<keyword evidence="5" id="KW-0720">Serine protease</keyword>
<reference evidence="10 11" key="1">
    <citation type="journal article" date="2019" name="Int. J. Syst. Evol. Microbiol.">
        <title>The Global Catalogue of Microorganisms (GCM) 10K type strain sequencing project: providing services to taxonomists for standard genome sequencing and annotation.</title>
        <authorList>
            <consortium name="The Broad Institute Genomics Platform"/>
            <consortium name="The Broad Institute Genome Sequencing Center for Infectious Disease"/>
            <person name="Wu L."/>
            <person name="Ma J."/>
        </authorList>
    </citation>
    <scope>NUCLEOTIDE SEQUENCE [LARGE SCALE GENOMIC DNA]</scope>
    <source>
        <strain evidence="10 11">JCM 11136</strain>
    </source>
</reference>
<evidence type="ECO:0000256" key="2">
    <source>
        <dbReference type="ARBA" id="ARBA00022670"/>
    </source>
</evidence>